<dbReference type="RefSeq" id="WP_114191124.1">
    <property type="nucleotide sequence ID" value="NZ_CP029295.1"/>
</dbReference>
<evidence type="ECO:0000313" key="6">
    <source>
        <dbReference type="Proteomes" id="UP000252477"/>
    </source>
</evidence>
<dbReference type="Gene3D" id="3.30.1360.40">
    <property type="match status" value="1"/>
</dbReference>
<dbReference type="AlphaFoldDB" id="A0A2Z5IQN2"/>
<evidence type="ECO:0000313" key="5">
    <source>
        <dbReference type="EMBL" id="AXE61030.1"/>
    </source>
</evidence>
<dbReference type="GO" id="GO:0043023">
    <property type="term" value="F:ribosomal large subunit binding"/>
    <property type="evidence" value="ECO:0007669"/>
    <property type="project" value="TreeGrafter"/>
</dbReference>
<dbReference type="Proteomes" id="UP000252477">
    <property type="component" value="Chromosome"/>
</dbReference>
<dbReference type="KEGG" id="mpho:DA803_02965"/>
<evidence type="ECO:0000259" key="4">
    <source>
        <dbReference type="Pfam" id="PF01765"/>
    </source>
</evidence>
<accession>A0A2Z5IQN2</accession>
<dbReference type="Gene3D" id="1.10.132.20">
    <property type="entry name" value="Ribosome-recycling factor"/>
    <property type="match status" value="1"/>
</dbReference>
<feature type="domain" description="Ribosome recycling factor" evidence="4">
    <location>
        <begin position="21"/>
        <end position="181"/>
    </location>
</feature>
<dbReference type="InterPro" id="IPR023584">
    <property type="entry name" value="Ribosome_recyc_fac_dom"/>
</dbReference>
<dbReference type="Pfam" id="PF01765">
    <property type="entry name" value="RRF"/>
    <property type="match status" value="1"/>
</dbReference>
<protein>
    <submittedName>
        <fullName evidence="5">Ribosome recycling factor</fullName>
    </submittedName>
</protein>
<feature type="coiled-coil region" evidence="3">
    <location>
        <begin position="133"/>
        <end position="175"/>
    </location>
</feature>
<keyword evidence="3" id="KW-0175">Coiled coil</keyword>
<sequence length="183" mass="21226">MELNEYLMELNKEIENNINNFETQMTKIAVGRANPALINKIQINYYDSMISLEEISAISIASPLQLLVKPYDVAVLKTIEKTLIDSKLNISVANEGHQLRLTYPQMTTEKRVEMTKQLGSITEHARVVVRKFRQDINKRIKNDSELSEDLQKQYLDNIQKEIDKSIEKINKMSKEKEKDLLTI</sequence>
<dbReference type="GO" id="GO:0006412">
    <property type="term" value="P:translation"/>
    <property type="evidence" value="ECO:0007669"/>
    <property type="project" value="UniProtKB-KW"/>
</dbReference>
<gene>
    <name evidence="5" type="ORF">DA803_02965</name>
</gene>
<dbReference type="EMBL" id="CP029295">
    <property type="protein sequence ID" value="AXE61030.1"/>
    <property type="molecule type" value="Genomic_DNA"/>
</dbReference>
<evidence type="ECO:0000256" key="3">
    <source>
        <dbReference type="SAM" id="Coils"/>
    </source>
</evidence>
<dbReference type="PANTHER" id="PTHR20982:SF3">
    <property type="entry name" value="MITOCHONDRIAL RIBOSOME RECYCLING FACTOR PSEUDO 1"/>
    <property type="match status" value="1"/>
</dbReference>
<reference evidence="5 6" key="1">
    <citation type="submission" date="2018-05" db="EMBL/GenBank/DDBJ databases">
        <title>Annotation of the Mycoplasma phocidae genome.</title>
        <authorList>
            <person name="Brown D.R."/>
            <person name="Kutish G.F."/>
            <person name="Frasca S.Jr."/>
        </authorList>
    </citation>
    <scope>NUCLEOTIDE SEQUENCE [LARGE SCALE GENOMIC DNA]</scope>
    <source>
        <strain evidence="5 6">105</strain>
    </source>
</reference>
<proteinExistence type="inferred from homology"/>
<dbReference type="InterPro" id="IPR036191">
    <property type="entry name" value="RRF_sf"/>
</dbReference>
<keyword evidence="6" id="KW-1185">Reference proteome</keyword>
<organism evidence="5 6">
    <name type="scientific">[Mycoplasma] phocae</name>
    <dbReference type="NCBI Taxonomy" id="142651"/>
    <lineage>
        <taxon>Bacteria</taxon>
        <taxon>Bacillati</taxon>
        <taxon>Mycoplasmatota</taxon>
        <taxon>Mycoplasmoidales</taxon>
        <taxon>Metamycoplasmataceae</taxon>
        <taxon>Metamycoplasma</taxon>
    </lineage>
</organism>
<keyword evidence="2" id="KW-0648">Protein biosynthesis</keyword>
<dbReference type="OrthoDB" id="9804006at2"/>
<name>A0A2Z5IQN2_9BACT</name>
<dbReference type="InterPro" id="IPR002661">
    <property type="entry name" value="Ribosome_recyc_fac"/>
</dbReference>
<evidence type="ECO:0000256" key="2">
    <source>
        <dbReference type="ARBA" id="ARBA00022917"/>
    </source>
</evidence>
<dbReference type="PANTHER" id="PTHR20982">
    <property type="entry name" value="RIBOSOME RECYCLING FACTOR"/>
    <property type="match status" value="1"/>
</dbReference>
<evidence type="ECO:0000256" key="1">
    <source>
        <dbReference type="ARBA" id="ARBA00005912"/>
    </source>
</evidence>
<comment type="similarity">
    <text evidence="1">Belongs to the RRF family.</text>
</comment>
<dbReference type="SUPFAM" id="SSF55194">
    <property type="entry name" value="Ribosome recycling factor, RRF"/>
    <property type="match status" value="1"/>
</dbReference>